<evidence type="ECO:0000313" key="14">
    <source>
        <dbReference type="Proteomes" id="UP000038040"/>
    </source>
</evidence>
<organism evidence="14 16">
    <name type="scientific">Dracunculus medinensis</name>
    <name type="common">Guinea worm</name>
    <dbReference type="NCBI Taxonomy" id="318479"/>
    <lineage>
        <taxon>Eukaryota</taxon>
        <taxon>Metazoa</taxon>
        <taxon>Ecdysozoa</taxon>
        <taxon>Nematoda</taxon>
        <taxon>Chromadorea</taxon>
        <taxon>Rhabditida</taxon>
        <taxon>Spirurina</taxon>
        <taxon>Dracunculoidea</taxon>
        <taxon>Dracunculidae</taxon>
        <taxon>Dracunculus</taxon>
    </lineage>
</organism>
<evidence type="ECO:0000256" key="11">
    <source>
        <dbReference type="ARBA" id="ARBA00055786"/>
    </source>
</evidence>
<evidence type="ECO:0000256" key="7">
    <source>
        <dbReference type="ARBA" id="ARBA00023140"/>
    </source>
</evidence>
<reference evidence="13 15" key="2">
    <citation type="submission" date="2018-11" db="EMBL/GenBank/DDBJ databases">
        <authorList>
            <consortium name="Pathogen Informatics"/>
        </authorList>
    </citation>
    <scope>NUCLEOTIDE SEQUENCE [LARGE SCALE GENOMIC DNA]</scope>
</reference>
<keyword evidence="4" id="KW-0276">Fatty acid metabolism</keyword>
<dbReference type="OrthoDB" id="14970at2759"/>
<dbReference type="EMBL" id="UYYG01000061">
    <property type="protein sequence ID" value="VDN52461.1"/>
    <property type="molecule type" value="Genomic_DNA"/>
</dbReference>
<dbReference type="Proteomes" id="UP000038040">
    <property type="component" value="Unplaced"/>
</dbReference>
<dbReference type="InterPro" id="IPR045002">
    <property type="entry name" value="Ech1-like"/>
</dbReference>
<dbReference type="SUPFAM" id="SSF52096">
    <property type="entry name" value="ClpP/crotonase"/>
    <property type="match status" value="1"/>
</dbReference>
<comment type="catalytic activity">
    <reaction evidence="9">
        <text>(3E,5Z)-octadienoyl-CoA = (2E,4E)-octadienoyl-CoA</text>
        <dbReference type="Rhea" id="RHEA:45244"/>
        <dbReference type="ChEBI" id="CHEBI:62243"/>
        <dbReference type="ChEBI" id="CHEBI:85108"/>
    </reaction>
</comment>
<keyword evidence="6" id="KW-0443">Lipid metabolism</keyword>
<evidence type="ECO:0000256" key="9">
    <source>
        <dbReference type="ARBA" id="ARBA00051408"/>
    </source>
</evidence>
<evidence type="ECO:0000256" key="1">
    <source>
        <dbReference type="ARBA" id="ARBA00004275"/>
    </source>
</evidence>
<evidence type="ECO:0000256" key="3">
    <source>
        <dbReference type="ARBA" id="ARBA00005254"/>
    </source>
</evidence>
<dbReference type="InterPro" id="IPR001753">
    <property type="entry name" value="Enoyl-CoA_hydra/iso"/>
</dbReference>
<dbReference type="UniPathway" id="UPA00659"/>
<comment type="catalytic activity">
    <reaction evidence="10">
        <text>(3E,5Z,8Z,11Z,14Z)-eicosapentaenoyl-CoA = (2E,4E,8Z,11Z,14Z)-eicosapentaenoyl-CoA</text>
        <dbReference type="Rhea" id="RHEA:45224"/>
        <dbReference type="ChEBI" id="CHEBI:85090"/>
        <dbReference type="ChEBI" id="CHEBI:85091"/>
    </reaction>
</comment>
<sequence>MFIANGKFVNGRIIYFGQRQCSTNLFPRTEFIDIREASKNVFHVRLNRPQSRNAFTLPLWRELRSTMDFLATYSKCRSIVISAAGKSFCTGIDLKEGITVCMDISRKSRLIRDLIAVCQDSFTSLEKCPKPIVAAVHNHCIGAGVSLITAADIRYASADAIFSIREVHIGLAADVGILNRINRIVGNDSLTRELAFTGRDIGSSEALKYGLISRQFATAEECLNGALNLAREIARRSPIAVQGTKLTLNYSRNHNIDDSMNFIRTWNQSQLQSDDLVKAALLKEKAHFDDI</sequence>
<evidence type="ECO:0000256" key="6">
    <source>
        <dbReference type="ARBA" id="ARBA00023098"/>
    </source>
</evidence>
<keyword evidence="8" id="KW-0413">Isomerase</keyword>
<keyword evidence="15" id="KW-1185">Reference proteome</keyword>
<proteinExistence type="inferred from homology"/>
<evidence type="ECO:0000256" key="4">
    <source>
        <dbReference type="ARBA" id="ARBA00022832"/>
    </source>
</evidence>
<evidence type="ECO:0000256" key="5">
    <source>
        <dbReference type="ARBA" id="ARBA00022990"/>
    </source>
</evidence>
<comment type="subcellular location">
    <subcellularLocation>
        <location evidence="1">Peroxisome</location>
    </subcellularLocation>
</comment>
<dbReference type="GO" id="GO:0005777">
    <property type="term" value="C:peroxisome"/>
    <property type="evidence" value="ECO:0007669"/>
    <property type="project" value="UniProtKB-SubCell"/>
</dbReference>
<dbReference type="Pfam" id="PF00378">
    <property type="entry name" value="ECH_1"/>
    <property type="match status" value="1"/>
</dbReference>
<evidence type="ECO:0000256" key="2">
    <source>
        <dbReference type="ARBA" id="ARBA00005005"/>
    </source>
</evidence>
<gene>
    <name evidence="13" type="ORF">DME_LOCUS2434</name>
</gene>
<dbReference type="Gene3D" id="1.10.12.10">
    <property type="entry name" value="Lyase 2-enoyl-coa Hydratase, Chain A, domain 2"/>
    <property type="match status" value="1"/>
</dbReference>
<dbReference type="FunFam" id="3.90.226.10:FF:000024">
    <property type="entry name" value="Delta3,5-delta2,4-dienoyl-CoA isomerase"/>
    <property type="match status" value="1"/>
</dbReference>
<comment type="pathway">
    <text evidence="2">Lipid metabolism; fatty acid beta-oxidation.</text>
</comment>
<reference evidence="16" key="1">
    <citation type="submission" date="2017-02" db="UniProtKB">
        <authorList>
            <consortium name="WormBaseParasite"/>
        </authorList>
    </citation>
    <scope>IDENTIFICATION</scope>
</reference>
<evidence type="ECO:0000256" key="12">
    <source>
        <dbReference type="ARBA" id="ARBA00071021"/>
    </source>
</evidence>
<dbReference type="AlphaFoldDB" id="A0A0N4UL12"/>
<dbReference type="PANTHER" id="PTHR43149:SF2">
    <property type="entry name" value="DELTA(3,5)-DELTA(2,4)-DIENOYL-COA ISOMERASE, MITOCHONDRIAL"/>
    <property type="match status" value="1"/>
</dbReference>
<accession>A0A0N4UL12</accession>
<evidence type="ECO:0000256" key="10">
    <source>
        <dbReference type="ARBA" id="ARBA00052809"/>
    </source>
</evidence>
<dbReference type="PANTHER" id="PTHR43149">
    <property type="entry name" value="ENOYL-COA HYDRATASE"/>
    <property type="match status" value="1"/>
</dbReference>
<comment type="similarity">
    <text evidence="3">Belongs to the enoyl-CoA hydratase/isomerase family.</text>
</comment>
<dbReference type="WBParaSite" id="DME_0000845901-mRNA-1">
    <property type="protein sequence ID" value="DME_0000845901-mRNA-1"/>
    <property type="gene ID" value="DME_0000845901"/>
</dbReference>
<dbReference type="Gene3D" id="3.90.226.10">
    <property type="entry name" value="2-enoyl-CoA Hydratase, Chain A, domain 1"/>
    <property type="match status" value="1"/>
</dbReference>
<name>A0A0N4UL12_DRAME</name>
<comment type="function">
    <text evidence="11">Isomerization of 3-trans,5-cis-dienoyl-CoA to 2-trans,4-trans-dienoyl-CoA.</text>
</comment>
<dbReference type="GO" id="GO:0006635">
    <property type="term" value="P:fatty acid beta-oxidation"/>
    <property type="evidence" value="ECO:0007669"/>
    <property type="project" value="UniProtKB-UniPathway"/>
</dbReference>
<dbReference type="InterPro" id="IPR029045">
    <property type="entry name" value="ClpP/crotonase-like_dom_sf"/>
</dbReference>
<protein>
    <recommendedName>
        <fullName evidence="12">Delta(3,5)-Delta(2,4)-dienoyl-CoA isomerase, mitochondrial</fullName>
    </recommendedName>
</protein>
<dbReference type="GO" id="GO:0051750">
    <property type="term" value="F:delta(3,5)-delta(2,4)-dienoyl-CoA isomerase activity"/>
    <property type="evidence" value="ECO:0007669"/>
    <property type="project" value="TreeGrafter"/>
</dbReference>
<dbReference type="STRING" id="318479.A0A0N4UL12"/>
<dbReference type="GO" id="GO:0005739">
    <property type="term" value="C:mitochondrion"/>
    <property type="evidence" value="ECO:0007669"/>
    <property type="project" value="TreeGrafter"/>
</dbReference>
<evidence type="ECO:0000313" key="16">
    <source>
        <dbReference type="WBParaSite" id="DME_0000845901-mRNA-1"/>
    </source>
</evidence>
<evidence type="ECO:0000313" key="13">
    <source>
        <dbReference type="EMBL" id="VDN52461.1"/>
    </source>
</evidence>
<keyword evidence="7" id="KW-0576">Peroxisome</keyword>
<evidence type="ECO:0000256" key="8">
    <source>
        <dbReference type="ARBA" id="ARBA00023235"/>
    </source>
</evidence>
<dbReference type="Proteomes" id="UP000274756">
    <property type="component" value="Unassembled WGS sequence"/>
</dbReference>
<dbReference type="InterPro" id="IPR014748">
    <property type="entry name" value="Enoyl-CoA_hydra_C"/>
</dbReference>
<keyword evidence="5" id="KW-0007">Acetylation</keyword>
<evidence type="ECO:0000313" key="15">
    <source>
        <dbReference type="Proteomes" id="UP000274756"/>
    </source>
</evidence>
<dbReference type="FunFam" id="1.10.12.10:FF:000004">
    <property type="entry name" value="Delta3,5-delta2,4-dienoyl-CoA isomerase"/>
    <property type="match status" value="1"/>
</dbReference>
<dbReference type="CDD" id="cd06558">
    <property type="entry name" value="crotonase-like"/>
    <property type="match status" value="1"/>
</dbReference>